<keyword evidence="2" id="KW-1185">Reference proteome</keyword>
<protein>
    <recommendedName>
        <fullName evidence="3">Transposase</fullName>
    </recommendedName>
</protein>
<evidence type="ECO:0000313" key="2">
    <source>
        <dbReference type="Proteomes" id="UP000469440"/>
    </source>
</evidence>
<accession>A0A6N8I1V4</accession>
<name>A0A6N8I1V4_9FIRM</name>
<comment type="caution">
    <text evidence="1">The sequence shown here is derived from an EMBL/GenBank/DDBJ whole genome shotgun (WGS) entry which is preliminary data.</text>
</comment>
<gene>
    <name evidence="1" type="ORF">CAFE_24540</name>
</gene>
<sequence length="116" mass="13276">MNTREIASKYRLTHWAQAMRDRADRGLSIRAYCEETGIHENTYFYWQRKLREAACSEIQPSTEEKRLVPNGWALCVKGEQAQTQGLTVEVGGCRITVGTETDPELLSKVCRVLKEL</sequence>
<evidence type="ECO:0008006" key="3">
    <source>
        <dbReference type="Google" id="ProtNLM"/>
    </source>
</evidence>
<dbReference type="NCBIfam" id="NF047593">
    <property type="entry name" value="IS66_ISAeme5_TnpA"/>
    <property type="match status" value="1"/>
</dbReference>
<dbReference type="OrthoDB" id="9808061at2"/>
<reference evidence="1 2" key="1">
    <citation type="submission" date="2019-09" db="EMBL/GenBank/DDBJ databases">
        <title>Genome sequence of Clostridium sp. EA1.</title>
        <authorList>
            <person name="Poehlein A."/>
            <person name="Bengelsdorf F.R."/>
            <person name="Daniel R."/>
        </authorList>
    </citation>
    <scope>NUCLEOTIDE SEQUENCE [LARGE SCALE GENOMIC DNA]</scope>
    <source>
        <strain evidence="1 2">EA1</strain>
    </source>
</reference>
<organism evidence="1 2">
    <name type="scientific">Caproicibacter fermentans</name>
    <dbReference type="NCBI Taxonomy" id="2576756"/>
    <lineage>
        <taxon>Bacteria</taxon>
        <taxon>Bacillati</taxon>
        <taxon>Bacillota</taxon>
        <taxon>Clostridia</taxon>
        <taxon>Eubacteriales</taxon>
        <taxon>Acutalibacteraceae</taxon>
        <taxon>Caproicibacter</taxon>
    </lineage>
</organism>
<dbReference type="AlphaFoldDB" id="A0A6N8I1V4"/>
<proteinExistence type="predicted"/>
<dbReference type="RefSeq" id="WP_156990825.1">
    <property type="nucleotide sequence ID" value="NZ_VWXL01000071.1"/>
</dbReference>
<dbReference type="Proteomes" id="UP000469440">
    <property type="component" value="Unassembled WGS sequence"/>
</dbReference>
<dbReference type="EMBL" id="VWXL01000071">
    <property type="protein sequence ID" value="MVB11730.1"/>
    <property type="molecule type" value="Genomic_DNA"/>
</dbReference>
<evidence type="ECO:0000313" key="1">
    <source>
        <dbReference type="EMBL" id="MVB11730.1"/>
    </source>
</evidence>